<dbReference type="InterPro" id="IPR000192">
    <property type="entry name" value="Aminotrans_V_dom"/>
</dbReference>
<evidence type="ECO:0000259" key="2">
    <source>
        <dbReference type="Pfam" id="PF00266"/>
    </source>
</evidence>
<dbReference type="InterPro" id="IPR015422">
    <property type="entry name" value="PyrdxlP-dep_Trfase_small"/>
</dbReference>
<gene>
    <name evidence="4" type="ORF">CAMP_LOCUS7997</name>
</gene>
<dbReference type="InterPro" id="IPR015421">
    <property type="entry name" value="PyrdxlP-dep_Trfase_major"/>
</dbReference>
<evidence type="ECO:0008006" key="6">
    <source>
        <dbReference type="Google" id="ProtNLM"/>
    </source>
</evidence>
<comment type="caution">
    <text evidence="4">The sequence shown here is derived from an EMBL/GenBank/DDBJ whole genome shotgun (WGS) entry which is preliminary data.</text>
</comment>
<evidence type="ECO:0000259" key="3">
    <source>
        <dbReference type="Pfam" id="PF01171"/>
    </source>
</evidence>
<dbReference type="SUPFAM" id="SSF52402">
    <property type="entry name" value="Adenine nucleotide alpha hydrolases-like"/>
    <property type="match status" value="1"/>
</dbReference>
<dbReference type="AlphaFoldDB" id="A0A9P1N2F2"/>
<dbReference type="InterPro" id="IPR015424">
    <property type="entry name" value="PyrdxlP-dep_Trfase"/>
</dbReference>
<dbReference type="Gene3D" id="3.90.1150.10">
    <property type="entry name" value="Aspartate Aminotransferase, domain 1"/>
    <property type="match status" value="1"/>
</dbReference>
<keyword evidence="1" id="KW-0175">Coiled coil</keyword>
<evidence type="ECO:0000256" key="1">
    <source>
        <dbReference type="SAM" id="Coils"/>
    </source>
</evidence>
<accession>A0A9P1N2F2</accession>
<feature type="domain" description="Aminotransferase class V" evidence="2">
    <location>
        <begin position="52"/>
        <end position="406"/>
    </location>
</feature>
<dbReference type="PANTHER" id="PTHR43686:SF1">
    <property type="entry name" value="AMINOTRAN_5 DOMAIN-CONTAINING PROTEIN"/>
    <property type="match status" value="1"/>
</dbReference>
<sequence length="943" mass="106764">MSRRFGEEIPSLPAENGEILESGEKLCEWIWNDEIGRDAIMKGPFGNRKITYCDYTASARAISAIEDYIRNEVLPFYGNTHSSVTVTAEQTTLFMHEARQEIRAMTGAGDLDDIIFTGNGATSAVELLIHLMNIENIEEFVVVHSSQEHHSNLLPWRNLGIECLEVKEDSSGRIDVLDLQNILESISGKRIIGAFTACSNVTGILNNIEKISQILKKFGALSIWDFASAAPYINISFTSSIDAIFFSGHKFPGGVSSPGVLIIKKALCQAKTPKRIGGGTVIFVSKTKEWYLKENSHREEGGTADAIGAVRLAMAAKLKRSVGENIIAEIEQNISSMVIRTFKEEENLILLGPATRRERIPVFSFLVKEPKSGLFFHHNYISALLNDLFGIQTRSGCMCAGPYAQKLLGIDEKLADRFVDAIREASDLDRLHLRRSTEYSEREFLRPGFTRISFAYFTPIETIRQILKALQFVAQHAADFLHLYQVNCESGEWHHKNQRVFHGRKWLGHARFTKNGLMSKEDTEEFAENLENILKSADNLANDAAESIDLSKTPDARSAIDSKYSDLRWFVLPIEIAEYQKFGKLTKSQKSVIQPKVYEDVSEEIEEEISPQISPENNPEFPSEEEFVCPLNPEIERKRGIQGDIEDEKEAEEVRETEDWNKRVIVRKVELSKEEESRIEWHNPPLEMYKKVTDVIHQLEMIKNGDKILVCLSGGKDSLSLLHILHFYQQRCKKAKSTVFELGAITIDPGSSEYNPRPLIEYCRSLNIDYFYEEQDIIGAAKKVEGLRSICAFCSRMKRGRLAAAAQLHGWNVLAMGQHLDDLAESFLIGAFQNGSLTTMKAQYSTKDQTLRVIRPLVFVREKALRNFAEEKKLPIVAENCPACFNQATERHRIKQLLAQQELVFPDLFNSLRSALRPLLLVDSAHTDQMRLQAVENILKHKN</sequence>
<name>A0A9P1N2F2_9PELO</name>
<dbReference type="EMBL" id="CANHGI010000003">
    <property type="protein sequence ID" value="CAI5445360.1"/>
    <property type="molecule type" value="Genomic_DNA"/>
</dbReference>
<dbReference type="PANTHER" id="PTHR43686">
    <property type="entry name" value="SULFURTRANSFERASE-RELATED"/>
    <property type="match status" value="1"/>
</dbReference>
<dbReference type="InterPro" id="IPR011063">
    <property type="entry name" value="TilS/TtcA_N"/>
</dbReference>
<dbReference type="CDD" id="cd24138">
    <property type="entry name" value="TtcA-like"/>
    <property type="match status" value="1"/>
</dbReference>
<feature type="coiled-coil region" evidence="1">
    <location>
        <begin position="520"/>
        <end position="547"/>
    </location>
</feature>
<dbReference type="SUPFAM" id="SSF53383">
    <property type="entry name" value="PLP-dependent transferases"/>
    <property type="match status" value="1"/>
</dbReference>
<dbReference type="OrthoDB" id="420046at2759"/>
<dbReference type="Pfam" id="PF01171">
    <property type="entry name" value="ATP_bind_3"/>
    <property type="match status" value="1"/>
</dbReference>
<dbReference type="InterPro" id="IPR014729">
    <property type="entry name" value="Rossmann-like_a/b/a_fold"/>
</dbReference>
<protein>
    <recommendedName>
        <fullName evidence="6">Aminotransferase class V domain-containing protein</fullName>
    </recommendedName>
</protein>
<dbReference type="Pfam" id="PF00266">
    <property type="entry name" value="Aminotran_5"/>
    <property type="match status" value="1"/>
</dbReference>
<evidence type="ECO:0000313" key="5">
    <source>
        <dbReference type="Proteomes" id="UP001152747"/>
    </source>
</evidence>
<evidence type="ECO:0000313" key="4">
    <source>
        <dbReference type="EMBL" id="CAI5445360.1"/>
    </source>
</evidence>
<feature type="domain" description="tRNA(Ile)-lysidine/2-thiocytidine synthase N-terminal" evidence="3">
    <location>
        <begin position="707"/>
        <end position="878"/>
    </location>
</feature>
<dbReference type="Gene3D" id="3.40.50.620">
    <property type="entry name" value="HUPs"/>
    <property type="match status" value="1"/>
</dbReference>
<reference evidence="4" key="1">
    <citation type="submission" date="2022-11" db="EMBL/GenBank/DDBJ databases">
        <authorList>
            <person name="Kikuchi T."/>
        </authorList>
    </citation>
    <scope>NUCLEOTIDE SEQUENCE</scope>
    <source>
        <strain evidence="4">PS1010</strain>
    </source>
</reference>
<dbReference type="Gene3D" id="3.40.640.10">
    <property type="entry name" value="Type I PLP-dependent aspartate aminotransferase-like (Major domain)"/>
    <property type="match status" value="1"/>
</dbReference>
<proteinExistence type="predicted"/>
<keyword evidence="5" id="KW-1185">Reference proteome</keyword>
<dbReference type="Proteomes" id="UP001152747">
    <property type="component" value="Unassembled WGS sequence"/>
</dbReference>
<organism evidence="4 5">
    <name type="scientific">Caenorhabditis angaria</name>
    <dbReference type="NCBI Taxonomy" id="860376"/>
    <lineage>
        <taxon>Eukaryota</taxon>
        <taxon>Metazoa</taxon>
        <taxon>Ecdysozoa</taxon>
        <taxon>Nematoda</taxon>
        <taxon>Chromadorea</taxon>
        <taxon>Rhabditida</taxon>
        <taxon>Rhabditina</taxon>
        <taxon>Rhabditomorpha</taxon>
        <taxon>Rhabditoidea</taxon>
        <taxon>Rhabditidae</taxon>
        <taxon>Peloderinae</taxon>
        <taxon>Caenorhabditis</taxon>
    </lineage>
</organism>